<dbReference type="InterPro" id="IPR023346">
    <property type="entry name" value="Lysozyme-like_dom_sf"/>
</dbReference>
<name>A0ABV0J271_9CYAN</name>
<reference evidence="1 2" key="1">
    <citation type="submission" date="2022-04" db="EMBL/GenBank/DDBJ databases">
        <title>Positive selection, recombination, and allopatry shape intraspecific diversity of widespread and dominant cyanobacteria.</title>
        <authorList>
            <person name="Wei J."/>
            <person name="Shu W."/>
            <person name="Hu C."/>
        </authorList>
    </citation>
    <scope>NUCLEOTIDE SEQUENCE [LARGE SCALE GENOMIC DNA]</scope>
    <source>
        <strain evidence="1 2">GB2-A4</strain>
    </source>
</reference>
<keyword evidence="2" id="KW-1185">Reference proteome</keyword>
<dbReference type="GO" id="GO:0016787">
    <property type="term" value="F:hydrolase activity"/>
    <property type="evidence" value="ECO:0007669"/>
    <property type="project" value="UniProtKB-KW"/>
</dbReference>
<dbReference type="SUPFAM" id="SSF53955">
    <property type="entry name" value="Lysozyme-like"/>
    <property type="match status" value="1"/>
</dbReference>
<sequence>MVGLLLALSHWPTRSPLPEQSQITSELPPLVMPGGDPYVRALMRTISASESNDASPYTVLYGGQHISDFTGHPDLCIKIVNGPNKGNCTTAAGRYQFLTTTWAEKARLYHPNSTRFLFWETYSFEPQYQDEVVYAWLRDPQAWGVDIPTLLRAGEINPVLELLSGTWTSLGYGIEDNQMTGALPEIYQKVLQEELEAERASRHTEARPIMHWSDWNLLSQQLGQEAIQGSF</sequence>
<evidence type="ECO:0000313" key="1">
    <source>
        <dbReference type="EMBL" id="MEP0815875.1"/>
    </source>
</evidence>
<protein>
    <submittedName>
        <fullName evidence="1">Glycoside hydrolase family protein</fullName>
    </submittedName>
</protein>
<proteinExistence type="predicted"/>
<gene>
    <name evidence="1" type="ORF">NC998_02065</name>
</gene>
<evidence type="ECO:0000313" key="2">
    <source>
        <dbReference type="Proteomes" id="UP001464891"/>
    </source>
</evidence>
<accession>A0ABV0J271</accession>
<dbReference type="Gene3D" id="1.10.530.10">
    <property type="match status" value="1"/>
</dbReference>
<organism evidence="1 2">
    <name type="scientific">Trichocoleus desertorum GB2-A4</name>
    <dbReference type="NCBI Taxonomy" id="2933944"/>
    <lineage>
        <taxon>Bacteria</taxon>
        <taxon>Bacillati</taxon>
        <taxon>Cyanobacteriota</taxon>
        <taxon>Cyanophyceae</taxon>
        <taxon>Leptolyngbyales</taxon>
        <taxon>Trichocoleusaceae</taxon>
        <taxon>Trichocoleus</taxon>
    </lineage>
</organism>
<dbReference type="Proteomes" id="UP001464891">
    <property type="component" value="Unassembled WGS sequence"/>
</dbReference>
<dbReference type="EMBL" id="JAMPKM010000001">
    <property type="protein sequence ID" value="MEP0815875.1"/>
    <property type="molecule type" value="Genomic_DNA"/>
</dbReference>
<keyword evidence="1" id="KW-0378">Hydrolase</keyword>
<comment type="caution">
    <text evidence="1">The sequence shown here is derived from an EMBL/GenBank/DDBJ whole genome shotgun (WGS) entry which is preliminary data.</text>
</comment>